<keyword evidence="2" id="KW-0560">Oxidoreductase</keyword>
<evidence type="ECO:0000313" key="3">
    <source>
        <dbReference type="Proteomes" id="UP000823485"/>
    </source>
</evidence>
<dbReference type="PANTHER" id="PTHR42879">
    <property type="entry name" value="3-OXOACYL-(ACYL-CARRIER-PROTEIN) REDUCTASE"/>
    <property type="match status" value="1"/>
</dbReference>
<sequence>MKKFALITGASGGIGASTAKILAKEGWNLYLHYHRNEEKIKALMKEIAEYHEVEMIPVQANLEKAGGCQKLIDNIFDIQAIVYSSGNAPFGLFTELDDETVEQTIQLHVKSPIALIRHLLPKLMRNNASQIVLISSIWGQTGAACEVLYSTVKGAQISFVKALSKEVASNGLNVNCIAPGAVRTDMLKHFTSDELEQLKEEIPMRRLGRPEEVAEAAAFLLSSRASYITGQVIAVNGGWYT</sequence>
<comment type="caution">
    <text evidence="2">The sequence shown here is derived from an EMBL/GenBank/DDBJ whole genome shotgun (WGS) entry which is preliminary data.</text>
</comment>
<dbReference type="InterPro" id="IPR002347">
    <property type="entry name" value="SDR_fam"/>
</dbReference>
<dbReference type="Gene3D" id="3.40.50.720">
    <property type="entry name" value="NAD(P)-binding Rossmann-like Domain"/>
    <property type="match status" value="1"/>
</dbReference>
<dbReference type="InterPro" id="IPR050259">
    <property type="entry name" value="SDR"/>
</dbReference>
<accession>A0ABS2RBY2</accession>
<dbReference type="EC" id="1.1.1.100" evidence="2"/>
<reference evidence="2 3" key="1">
    <citation type="submission" date="2021-01" db="EMBL/GenBank/DDBJ databases">
        <title>Genomic Encyclopedia of Type Strains, Phase IV (KMG-IV): sequencing the most valuable type-strain genomes for metagenomic binning, comparative biology and taxonomic classification.</title>
        <authorList>
            <person name="Goeker M."/>
        </authorList>
    </citation>
    <scope>NUCLEOTIDE SEQUENCE [LARGE SCALE GENOMIC DNA]</scope>
    <source>
        <strain evidence="2 3">DSM 105453</strain>
    </source>
</reference>
<dbReference type="InterPro" id="IPR036291">
    <property type="entry name" value="NAD(P)-bd_dom_sf"/>
</dbReference>
<comment type="similarity">
    <text evidence="1">Belongs to the short-chain dehydrogenases/reductases (SDR) family.</text>
</comment>
<protein>
    <submittedName>
        <fullName evidence="2">3-oxoacyl-[acyl-carrier protein] reductase</fullName>
        <ecNumber evidence="2">1.1.1.100</ecNumber>
    </submittedName>
</protein>
<dbReference type="PANTHER" id="PTHR42879:SF2">
    <property type="entry name" value="3-OXOACYL-[ACYL-CARRIER-PROTEIN] REDUCTASE FABG"/>
    <property type="match status" value="1"/>
</dbReference>
<dbReference type="GO" id="GO:0004316">
    <property type="term" value="F:3-oxoacyl-[acyl-carrier-protein] reductase (NADPH) activity"/>
    <property type="evidence" value="ECO:0007669"/>
    <property type="project" value="UniProtKB-EC"/>
</dbReference>
<name>A0ABS2RBY2_9BACI</name>
<evidence type="ECO:0000256" key="1">
    <source>
        <dbReference type="ARBA" id="ARBA00006484"/>
    </source>
</evidence>
<dbReference type="NCBIfam" id="NF047420">
    <property type="entry name" value="EF_P_mod_YmfI"/>
    <property type="match status" value="1"/>
</dbReference>
<dbReference type="Pfam" id="PF13561">
    <property type="entry name" value="adh_short_C2"/>
    <property type="match status" value="1"/>
</dbReference>
<gene>
    <name evidence="2" type="ORF">JOC94_003685</name>
</gene>
<keyword evidence="3" id="KW-1185">Reference proteome</keyword>
<dbReference type="CDD" id="cd05233">
    <property type="entry name" value="SDR_c"/>
    <property type="match status" value="1"/>
</dbReference>
<proteinExistence type="inferred from homology"/>
<evidence type="ECO:0000313" key="2">
    <source>
        <dbReference type="EMBL" id="MBM7716664.1"/>
    </source>
</evidence>
<dbReference type="PRINTS" id="PR00081">
    <property type="entry name" value="GDHRDH"/>
</dbReference>
<dbReference type="SUPFAM" id="SSF51735">
    <property type="entry name" value="NAD(P)-binding Rossmann-fold domains"/>
    <property type="match status" value="1"/>
</dbReference>
<dbReference type="Proteomes" id="UP000823485">
    <property type="component" value="Unassembled WGS sequence"/>
</dbReference>
<organism evidence="2 3">
    <name type="scientific">Siminovitchia thermophila</name>
    <dbReference type="NCBI Taxonomy" id="1245522"/>
    <lineage>
        <taxon>Bacteria</taxon>
        <taxon>Bacillati</taxon>
        <taxon>Bacillota</taxon>
        <taxon>Bacilli</taxon>
        <taxon>Bacillales</taxon>
        <taxon>Bacillaceae</taxon>
        <taxon>Siminovitchia</taxon>
    </lineage>
</organism>
<dbReference type="EMBL" id="JAFBFH010000030">
    <property type="protein sequence ID" value="MBM7716664.1"/>
    <property type="molecule type" value="Genomic_DNA"/>
</dbReference>
<dbReference type="RefSeq" id="WP_205179991.1">
    <property type="nucleotide sequence ID" value="NZ_JAFBFH010000030.1"/>
</dbReference>